<keyword evidence="3" id="KW-1185">Reference proteome</keyword>
<dbReference type="AlphaFoldDB" id="C0GGP1"/>
<feature type="domain" description="ABC-three component systems C-terminal" evidence="1">
    <location>
        <begin position="179"/>
        <end position="315"/>
    </location>
</feature>
<organism evidence="2 3">
    <name type="scientific">Dethiobacter alkaliphilus AHT 1</name>
    <dbReference type="NCBI Taxonomy" id="555088"/>
    <lineage>
        <taxon>Bacteria</taxon>
        <taxon>Bacillati</taxon>
        <taxon>Bacillota</taxon>
        <taxon>Dethiobacteria</taxon>
        <taxon>Dethiobacterales</taxon>
        <taxon>Dethiobacteraceae</taxon>
        <taxon>Dethiobacter</taxon>
    </lineage>
</organism>
<proteinExistence type="predicted"/>
<name>C0GGP1_DETAL</name>
<dbReference type="Pfam" id="PF20277">
    <property type="entry name" value="CTD11"/>
    <property type="match status" value="1"/>
</dbReference>
<gene>
    <name evidence="2" type="ORF">DealDRAFT_1605</name>
</gene>
<evidence type="ECO:0000259" key="1">
    <source>
        <dbReference type="Pfam" id="PF20277"/>
    </source>
</evidence>
<dbReference type="eggNOG" id="ENOG502ZPCC">
    <property type="taxonomic scope" value="Bacteria"/>
</dbReference>
<evidence type="ECO:0000313" key="2">
    <source>
        <dbReference type="EMBL" id="EEG77482.1"/>
    </source>
</evidence>
<dbReference type="STRING" id="555088.DealDRAFT_1605"/>
<sequence length="320" mass="35995">MKFEEYISNLSVDSISLLGKVLRTHGFNVTDHKVPSKCSDIFSSIIENLAATVTSISPVIQPFPAPSKPYNAIPSSDLYLLMEANSLCPSCGQTLVSDKNNSSLGGYVITPIIPPSPTEEQIADFEDLLDLPAISEAFNNKIALCLDCSNRYTSNTTRDECEQMMDIKERLHRNFAAYETLDKMYLEEQIEAIIRQIANVSQDQLSDPLNLTAVRVKEKVPASNVPLIIKMESYVVHYYNFIKSVFSQLEQEDKLNFEDVAADVRRTYRKLHADGLSQDEIFDKLVDWFKNNTKAQSVPACEIVVAFFVQSCEVFHALSQ</sequence>
<reference evidence="2 3" key="1">
    <citation type="submission" date="2009-02" db="EMBL/GenBank/DDBJ databases">
        <title>Sequencing of the draft genome and assembly of Dethiobacter alkaliphilus AHT 1.</title>
        <authorList>
            <consortium name="US DOE Joint Genome Institute (JGI-PGF)"/>
            <person name="Lucas S."/>
            <person name="Copeland A."/>
            <person name="Lapidus A."/>
            <person name="Glavina del Rio T."/>
            <person name="Dalin E."/>
            <person name="Tice H."/>
            <person name="Bruce D."/>
            <person name="Goodwin L."/>
            <person name="Pitluck S."/>
            <person name="Larimer F."/>
            <person name="Land M.L."/>
            <person name="Hauser L."/>
            <person name="Muyzer G."/>
        </authorList>
    </citation>
    <scope>NUCLEOTIDE SEQUENCE [LARGE SCALE GENOMIC DNA]</scope>
    <source>
        <strain evidence="2 3">AHT 1</strain>
    </source>
</reference>
<dbReference type="InterPro" id="IPR046921">
    <property type="entry name" value="ABC-3C_CTD11"/>
</dbReference>
<dbReference type="OrthoDB" id="3266795at2"/>
<dbReference type="Proteomes" id="UP000006443">
    <property type="component" value="Unassembled WGS sequence"/>
</dbReference>
<accession>C0GGP1</accession>
<protein>
    <recommendedName>
        <fullName evidence="1">ABC-three component systems C-terminal domain-containing protein</fullName>
    </recommendedName>
</protein>
<dbReference type="RefSeq" id="WP_008516465.1">
    <property type="nucleotide sequence ID" value="NZ_ACJM01000007.1"/>
</dbReference>
<evidence type="ECO:0000313" key="3">
    <source>
        <dbReference type="Proteomes" id="UP000006443"/>
    </source>
</evidence>
<dbReference type="EMBL" id="ACJM01000007">
    <property type="protein sequence ID" value="EEG77482.1"/>
    <property type="molecule type" value="Genomic_DNA"/>
</dbReference>
<comment type="caution">
    <text evidence="2">The sequence shown here is derived from an EMBL/GenBank/DDBJ whole genome shotgun (WGS) entry which is preliminary data.</text>
</comment>